<name>A0A7S7NK95_PALFE</name>
<dbReference type="Proteomes" id="UP000593892">
    <property type="component" value="Chromosome"/>
</dbReference>
<sequence>MNLPVHELEARLHQFNKLMQELLRGRIQRNTFQSWEVEVLLDIESCELRDANRREVLRRYQKAANRYVDRGGRTLLKLSEYLEKKHRLPIAGPVENGADPVV</sequence>
<dbReference type="KEGG" id="pfer:IRI77_20275"/>
<gene>
    <name evidence="1" type="ORF">IRI77_20275</name>
</gene>
<dbReference type="AlphaFoldDB" id="A0A7S7NK95"/>
<protein>
    <submittedName>
        <fullName evidence="1">Uncharacterized protein</fullName>
    </submittedName>
</protein>
<keyword evidence="2" id="KW-1185">Reference proteome</keyword>
<dbReference type="EMBL" id="CP063849">
    <property type="protein sequence ID" value="QOY85175.1"/>
    <property type="molecule type" value="Genomic_DNA"/>
</dbReference>
<reference evidence="1 2" key="1">
    <citation type="submission" date="2020-10" db="EMBL/GenBank/DDBJ databases">
        <title>Complete genome sequence of Paludibaculum fermentans P105T, a facultatively anaerobic acidobacterium capable of dissimilatory Fe(III) reduction.</title>
        <authorList>
            <person name="Dedysh S.N."/>
            <person name="Beletsky A.V."/>
            <person name="Kulichevskaya I.S."/>
            <person name="Mardanov A.V."/>
            <person name="Ravin N.V."/>
        </authorList>
    </citation>
    <scope>NUCLEOTIDE SEQUENCE [LARGE SCALE GENOMIC DNA]</scope>
    <source>
        <strain evidence="1 2">P105</strain>
    </source>
</reference>
<accession>A0A7S7NK95</accession>
<dbReference type="RefSeq" id="WP_194446845.1">
    <property type="nucleotide sequence ID" value="NZ_CP063849.1"/>
</dbReference>
<proteinExistence type="predicted"/>
<evidence type="ECO:0000313" key="1">
    <source>
        <dbReference type="EMBL" id="QOY85175.1"/>
    </source>
</evidence>
<evidence type="ECO:0000313" key="2">
    <source>
        <dbReference type="Proteomes" id="UP000593892"/>
    </source>
</evidence>
<organism evidence="1 2">
    <name type="scientific">Paludibaculum fermentans</name>
    <dbReference type="NCBI Taxonomy" id="1473598"/>
    <lineage>
        <taxon>Bacteria</taxon>
        <taxon>Pseudomonadati</taxon>
        <taxon>Acidobacteriota</taxon>
        <taxon>Terriglobia</taxon>
        <taxon>Bryobacterales</taxon>
        <taxon>Bryobacteraceae</taxon>
        <taxon>Paludibaculum</taxon>
    </lineage>
</organism>